<gene>
    <name evidence="2" type="ORF">OGATHE_001858</name>
</gene>
<evidence type="ECO:0000256" key="1">
    <source>
        <dbReference type="SAM" id="MobiDB-lite"/>
    </source>
</evidence>
<sequence>MWFRKSDTTDDKLPEELQKYVDSKESMISDRQLKRLLTKQTDSREIGSETKDQTDPETDRVQQQSIKEAYRVEMYKREYPVSEAISINCAELFDKFLQCDKARNMWSSECVPLWKMVRECQRIQKEAFVTFDYEYMDKTEEMDAIRQTCDRLFTKHFKAPQDTENHEKNLQYSLDLKHERERFYERFGK</sequence>
<reference evidence="2" key="2">
    <citation type="submission" date="2021-01" db="EMBL/GenBank/DDBJ databases">
        <authorList>
            <person name="Schikora-Tamarit M.A."/>
        </authorList>
    </citation>
    <scope>NUCLEOTIDE SEQUENCE</scope>
    <source>
        <strain evidence="2">NCAIM Y.01608</strain>
    </source>
</reference>
<dbReference type="Proteomes" id="UP000788993">
    <property type="component" value="Unassembled WGS sequence"/>
</dbReference>
<comment type="caution">
    <text evidence="2">The sequence shown here is derived from an EMBL/GenBank/DDBJ whole genome shotgun (WGS) entry which is preliminary data.</text>
</comment>
<feature type="region of interest" description="Disordered" evidence="1">
    <location>
        <begin position="38"/>
        <end position="63"/>
    </location>
</feature>
<keyword evidence="3" id="KW-1185">Reference proteome</keyword>
<protein>
    <submittedName>
        <fullName evidence="2">Uncharacterized protein</fullName>
    </submittedName>
</protein>
<accession>A0A9P8TBY9</accession>
<proteinExistence type="predicted"/>
<dbReference type="OrthoDB" id="2103031at2759"/>
<feature type="compositionally biased region" description="Basic and acidic residues" evidence="1">
    <location>
        <begin position="41"/>
        <end position="60"/>
    </location>
</feature>
<dbReference type="EMBL" id="JAEUBD010000526">
    <property type="protein sequence ID" value="KAH3673878.1"/>
    <property type="molecule type" value="Genomic_DNA"/>
</dbReference>
<evidence type="ECO:0000313" key="3">
    <source>
        <dbReference type="Proteomes" id="UP000788993"/>
    </source>
</evidence>
<evidence type="ECO:0000313" key="2">
    <source>
        <dbReference type="EMBL" id="KAH3673878.1"/>
    </source>
</evidence>
<dbReference type="AlphaFoldDB" id="A0A9P8TBY9"/>
<organism evidence="2 3">
    <name type="scientific">Ogataea polymorpha</name>
    <dbReference type="NCBI Taxonomy" id="460523"/>
    <lineage>
        <taxon>Eukaryota</taxon>
        <taxon>Fungi</taxon>
        <taxon>Dikarya</taxon>
        <taxon>Ascomycota</taxon>
        <taxon>Saccharomycotina</taxon>
        <taxon>Pichiomycetes</taxon>
        <taxon>Pichiales</taxon>
        <taxon>Pichiaceae</taxon>
        <taxon>Ogataea</taxon>
    </lineage>
</organism>
<reference evidence="2" key="1">
    <citation type="journal article" date="2021" name="Open Biol.">
        <title>Shared evolutionary footprints suggest mitochondrial oxidative damage underlies multiple complex I losses in fungi.</title>
        <authorList>
            <person name="Schikora-Tamarit M.A."/>
            <person name="Marcet-Houben M."/>
            <person name="Nosek J."/>
            <person name="Gabaldon T."/>
        </authorList>
    </citation>
    <scope>NUCLEOTIDE SEQUENCE</scope>
    <source>
        <strain evidence="2">NCAIM Y.01608</strain>
    </source>
</reference>
<name>A0A9P8TBY9_9ASCO</name>